<feature type="compositionally biased region" description="Basic residues" evidence="1">
    <location>
        <begin position="82"/>
        <end position="99"/>
    </location>
</feature>
<name>A0A382X9R1_9ZZZZ</name>
<reference evidence="2" key="1">
    <citation type="submission" date="2018-05" db="EMBL/GenBank/DDBJ databases">
        <authorList>
            <person name="Lanie J.A."/>
            <person name="Ng W.-L."/>
            <person name="Kazmierczak K.M."/>
            <person name="Andrzejewski T.M."/>
            <person name="Davidsen T.M."/>
            <person name="Wayne K.J."/>
            <person name="Tettelin H."/>
            <person name="Glass J.I."/>
            <person name="Rusch D."/>
            <person name="Podicherti R."/>
            <person name="Tsui H.-C.T."/>
            <person name="Winkler M.E."/>
        </authorList>
    </citation>
    <scope>NUCLEOTIDE SEQUENCE</scope>
</reference>
<evidence type="ECO:0000313" key="2">
    <source>
        <dbReference type="EMBL" id="SVD67802.1"/>
    </source>
</evidence>
<dbReference type="AlphaFoldDB" id="A0A382X9R1"/>
<evidence type="ECO:0000256" key="1">
    <source>
        <dbReference type="SAM" id="MobiDB-lite"/>
    </source>
</evidence>
<dbReference type="EMBL" id="UINC01166059">
    <property type="protein sequence ID" value="SVD67802.1"/>
    <property type="molecule type" value="Genomic_DNA"/>
</dbReference>
<feature type="non-terminal residue" evidence="2">
    <location>
        <position position="1"/>
    </location>
</feature>
<proteinExistence type="predicted"/>
<organism evidence="2">
    <name type="scientific">marine metagenome</name>
    <dbReference type="NCBI Taxonomy" id="408172"/>
    <lineage>
        <taxon>unclassified sequences</taxon>
        <taxon>metagenomes</taxon>
        <taxon>ecological metagenomes</taxon>
    </lineage>
</organism>
<feature type="region of interest" description="Disordered" evidence="1">
    <location>
        <begin position="1"/>
        <end position="119"/>
    </location>
</feature>
<sequence length="169" mass="18472">LRGALLPQAVRSADRHAQPADAAAHGGGRTHRPRRHSLQRGAKLAPWVVGGESQRGSRRRGGHLADGACPRGHAVSAVRCRTPARQHPNRRHRRRRPFHRGSDERRCPAGGAPQRTPDADQPLCRRLLLALPCRRIGCALAYRPGQQATHQGWSRARTGGGLRGAGRRI</sequence>
<feature type="compositionally biased region" description="Basic residues" evidence="1">
    <location>
        <begin position="28"/>
        <end position="38"/>
    </location>
</feature>
<accession>A0A382X9R1</accession>
<protein>
    <submittedName>
        <fullName evidence="2">Uncharacterized protein</fullName>
    </submittedName>
</protein>
<gene>
    <name evidence="2" type="ORF">METZ01_LOCUS420656</name>
</gene>
<feature type="non-terminal residue" evidence="2">
    <location>
        <position position="169"/>
    </location>
</feature>